<dbReference type="AlphaFoldDB" id="A0A6G9W298"/>
<reference evidence="1" key="1">
    <citation type="submission" date="2019-08" db="EMBL/GenBank/DDBJ databases">
        <title>Identification of single stranded DNA viruses in chicken tracheal swab swabs.</title>
        <authorList>
            <person name="Chrzastek K."/>
            <person name="Kapczynski D."/>
            <person name="Kulkarni A."/>
            <person name="Chappell L."/>
            <person name="Schmidlin K."/>
            <person name="Varsani A."/>
        </authorList>
    </citation>
    <scope>NUCLEOTIDE SEQUENCE</scope>
    <source>
        <strain evidence="1">Mg7_576</strain>
    </source>
</reference>
<proteinExistence type="predicted"/>
<dbReference type="EMBL" id="MN379575">
    <property type="protein sequence ID" value="QIR82179.1"/>
    <property type="molecule type" value="Genomic_DNA"/>
</dbReference>
<organism evidence="1">
    <name type="scientific">unidentified</name>
    <dbReference type="NCBI Taxonomy" id="32644"/>
    <lineage>
        <taxon>unclassified sequences</taxon>
    </lineage>
</organism>
<sequence>MQRGPHSQKKNYQIMRPYFNVTAAGQNGYQTVISPATVTGVRKVKNFSIEFSSPSQGIVVWALVYVPSGYSPNALTLTGDDVTTLYQPTNNVIMAGMYDPQDPGNTARRFTRLSRLLKAGDGLALVYSSQSDPPNFRVVLTYAIAL</sequence>
<evidence type="ECO:0000313" key="1">
    <source>
        <dbReference type="EMBL" id="QIR82179.1"/>
    </source>
</evidence>
<protein>
    <submittedName>
        <fullName evidence="1">Capsid protein</fullName>
    </submittedName>
</protein>
<accession>A0A6G9W298</accession>
<name>A0A6G9W298_9ZZZZ</name>